<protein>
    <submittedName>
        <fullName evidence="1">Putative modification methylase</fullName>
    </submittedName>
</protein>
<keyword evidence="1" id="KW-0489">Methyltransferase</keyword>
<dbReference type="EMBL" id="CABM01000029">
    <property type="protein sequence ID" value="CBH96607.1"/>
    <property type="molecule type" value="Genomic_DNA"/>
</dbReference>
<name>E6PNV5_9ZZZZ</name>
<evidence type="ECO:0000313" key="1">
    <source>
        <dbReference type="EMBL" id="CBH96607.1"/>
    </source>
</evidence>
<comment type="caution">
    <text evidence="1">The sequence shown here is derived from an EMBL/GenBank/DDBJ whole genome shotgun (WGS) entry which is preliminary data.</text>
</comment>
<proteinExistence type="predicted"/>
<dbReference type="AlphaFoldDB" id="E6PNV5"/>
<sequence length="98" mass="11537">MEEWEIPRIPNPEWSDAAKKALAEWWGARIERQRDIDASIAAKAEFEYLYDRAFEDKRTVRVAGPFTVESLDPHRILGVDENDELLAGWWPTPAWPRW</sequence>
<reference evidence="1" key="1">
    <citation type="submission" date="2009-10" db="EMBL/GenBank/DDBJ databases">
        <title>Diversity of trophic interactions inside an arsenic-rich microbial ecosystem.</title>
        <authorList>
            <person name="Bertin P.N."/>
            <person name="Heinrich-Salmeron A."/>
            <person name="Pelletier E."/>
            <person name="Goulhen-Chollet F."/>
            <person name="Arsene-Ploetze F."/>
            <person name="Gallien S."/>
            <person name="Calteau A."/>
            <person name="Vallenet D."/>
            <person name="Casiot C."/>
            <person name="Chane-Woon-Ming B."/>
            <person name="Giloteaux L."/>
            <person name="Barakat M."/>
            <person name="Bonnefoy V."/>
            <person name="Bruneel O."/>
            <person name="Chandler M."/>
            <person name="Cleiss J."/>
            <person name="Duran R."/>
            <person name="Elbaz-Poulichet F."/>
            <person name="Fonknechten N."/>
            <person name="Lauga B."/>
            <person name="Mornico D."/>
            <person name="Ortet P."/>
            <person name="Schaeffer C."/>
            <person name="Siguier P."/>
            <person name="Alexander Thil Smith A."/>
            <person name="Van Dorsselaer A."/>
            <person name="Weissenbach J."/>
            <person name="Medigue C."/>
            <person name="Le Paslier D."/>
        </authorList>
    </citation>
    <scope>NUCLEOTIDE SEQUENCE</scope>
</reference>
<accession>E6PNV5</accession>
<organism evidence="1">
    <name type="scientific">mine drainage metagenome</name>
    <dbReference type="NCBI Taxonomy" id="410659"/>
    <lineage>
        <taxon>unclassified sequences</taxon>
        <taxon>metagenomes</taxon>
        <taxon>ecological metagenomes</taxon>
    </lineage>
</organism>
<gene>
    <name evidence="1" type="ORF">CARN2_2322</name>
</gene>
<dbReference type="GO" id="GO:0032259">
    <property type="term" value="P:methylation"/>
    <property type="evidence" value="ECO:0007669"/>
    <property type="project" value="UniProtKB-KW"/>
</dbReference>
<dbReference type="GO" id="GO:0008168">
    <property type="term" value="F:methyltransferase activity"/>
    <property type="evidence" value="ECO:0007669"/>
    <property type="project" value="UniProtKB-KW"/>
</dbReference>
<keyword evidence="1" id="KW-0808">Transferase</keyword>